<keyword evidence="2" id="KW-1185">Reference proteome</keyword>
<evidence type="ECO:0000313" key="2">
    <source>
        <dbReference type="Proteomes" id="UP000265691"/>
    </source>
</evidence>
<accession>A0A3A1Y405</accession>
<dbReference type="RefSeq" id="WP_119525291.1">
    <property type="nucleotide sequence ID" value="NZ_NRHC01000061.1"/>
</dbReference>
<dbReference type="Proteomes" id="UP000265691">
    <property type="component" value="Unassembled WGS sequence"/>
</dbReference>
<dbReference type="AlphaFoldDB" id="A0A3A1Y405"/>
<proteinExistence type="predicted"/>
<dbReference type="SUPFAM" id="SSF69754">
    <property type="entry name" value="Ribosome binding protein Y (YfiA homologue)"/>
    <property type="match status" value="1"/>
</dbReference>
<dbReference type="InterPro" id="IPR036567">
    <property type="entry name" value="RHF-like"/>
</dbReference>
<sequence>MALDIVGKAFDVTDAIKAHADKAVGKLSKLKVDLSYNTLALKKDGANYVSEYEVQTNLGHFFARGTDTDCYVSITDAVNKIYEQVKKKLDKLQHPTREKVELEA</sequence>
<evidence type="ECO:0000313" key="1">
    <source>
        <dbReference type="EMBL" id="RIY32295.1"/>
    </source>
</evidence>
<dbReference type="OrthoDB" id="9795980at2"/>
<dbReference type="NCBIfam" id="TIGR00741">
    <property type="entry name" value="yfiA"/>
    <property type="match status" value="1"/>
</dbReference>
<dbReference type="EMBL" id="NRHC01000061">
    <property type="protein sequence ID" value="RIY32295.1"/>
    <property type="molecule type" value="Genomic_DNA"/>
</dbReference>
<organism evidence="1 2">
    <name type="scientific">Psittacicella hinzii</name>
    <dbReference type="NCBI Taxonomy" id="2028575"/>
    <lineage>
        <taxon>Bacteria</taxon>
        <taxon>Pseudomonadati</taxon>
        <taxon>Pseudomonadota</taxon>
        <taxon>Gammaproteobacteria</taxon>
        <taxon>Pasteurellales</taxon>
        <taxon>Psittacicellaceae</taxon>
        <taxon>Psittacicella</taxon>
    </lineage>
</organism>
<comment type="caution">
    <text evidence="1">The sequence shown here is derived from an EMBL/GenBank/DDBJ whole genome shotgun (WGS) entry which is preliminary data.</text>
</comment>
<dbReference type="Gene3D" id="3.30.160.100">
    <property type="entry name" value="Ribosome hibernation promotion factor-like"/>
    <property type="match status" value="1"/>
</dbReference>
<name>A0A3A1Y405_9GAMM</name>
<dbReference type="InterPro" id="IPR003489">
    <property type="entry name" value="RHF/RaiA"/>
</dbReference>
<protein>
    <submittedName>
        <fullName evidence="1">Ribosomal subunit interface protein</fullName>
    </submittedName>
</protein>
<dbReference type="Pfam" id="PF02482">
    <property type="entry name" value="Ribosomal_S30AE"/>
    <property type="match status" value="1"/>
</dbReference>
<reference evidence="1 2" key="1">
    <citation type="submission" date="2017-08" db="EMBL/GenBank/DDBJ databases">
        <title>Reclassification of Bisgaard taxon 37 and 44.</title>
        <authorList>
            <person name="Christensen H."/>
        </authorList>
    </citation>
    <scope>NUCLEOTIDE SEQUENCE [LARGE SCALE GENOMIC DNA]</scope>
    <source>
        <strain evidence="1 2">B96_3</strain>
    </source>
</reference>
<gene>
    <name evidence="1" type="primary">raiA</name>
    <name evidence="1" type="ORF">CKF54_05140</name>
</gene>